<protein>
    <submittedName>
        <fullName evidence="3">Uncharacterized protein</fullName>
    </submittedName>
</protein>
<keyword evidence="2" id="KW-0812">Transmembrane</keyword>
<dbReference type="AlphaFoldDB" id="A0A6G1KB66"/>
<proteinExistence type="predicted"/>
<dbReference type="Proteomes" id="UP000799428">
    <property type="component" value="Unassembled WGS sequence"/>
</dbReference>
<evidence type="ECO:0000256" key="1">
    <source>
        <dbReference type="SAM" id="MobiDB-lite"/>
    </source>
</evidence>
<sequence length="146" mass="16213">MKSPQPTLLVVLVVFAIVATYYKILPTFFSAPSSLINSLSTLPSLTTPPSFCTKEIGEGVCCELHLGAEPCLDECRKNFMDRQSFALTKEYDECADQCLVMYRTTCGKGGEVLGQEKGQKKLWDVEGVEGTKAPRARRSPRRQSRD</sequence>
<feature type="compositionally biased region" description="Basic residues" evidence="1">
    <location>
        <begin position="134"/>
        <end position="146"/>
    </location>
</feature>
<keyword evidence="4" id="KW-1185">Reference proteome</keyword>
<evidence type="ECO:0000313" key="4">
    <source>
        <dbReference type="Proteomes" id="UP000799428"/>
    </source>
</evidence>
<feature type="transmembrane region" description="Helical" evidence="2">
    <location>
        <begin position="6"/>
        <end position="25"/>
    </location>
</feature>
<reference evidence="3" key="1">
    <citation type="journal article" date="2020" name="Stud. Mycol.">
        <title>101 Dothideomycetes genomes: a test case for predicting lifestyles and emergence of pathogens.</title>
        <authorList>
            <person name="Haridas S."/>
            <person name="Albert R."/>
            <person name="Binder M."/>
            <person name="Bloem J."/>
            <person name="Labutti K."/>
            <person name="Salamov A."/>
            <person name="Andreopoulos B."/>
            <person name="Baker S."/>
            <person name="Barry K."/>
            <person name="Bills G."/>
            <person name="Bluhm B."/>
            <person name="Cannon C."/>
            <person name="Castanera R."/>
            <person name="Culley D."/>
            <person name="Daum C."/>
            <person name="Ezra D."/>
            <person name="Gonzalez J."/>
            <person name="Henrissat B."/>
            <person name="Kuo A."/>
            <person name="Liang C."/>
            <person name="Lipzen A."/>
            <person name="Lutzoni F."/>
            <person name="Magnuson J."/>
            <person name="Mondo S."/>
            <person name="Nolan M."/>
            <person name="Ohm R."/>
            <person name="Pangilinan J."/>
            <person name="Park H.-J."/>
            <person name="Ramirez L."/>
            <person name="Alfaro M."/>
            <person name="Sun H."/>
            <person name="Tritt A."/>
            <person name="Yoshinaga Y."/>
            <person name="Zwiers L.-H."/>
            <person name="Turgeon B."/>
            <person name="Goodwin S."/>
            <person name="Spatafora J."/>
            <person name="Crous P."/>
            <person name="Grigoriev I."/>
        </authorList>
    </citation>
    <scope>NUCLEOTIDE SEQUENCE</scope>
    <source>
        <strain evidence="3">CBS 279.74</strain>
    </source>
</reference>
<organism evidence="3 4">
    <name type="scientific">Pleomassaria siparia CBS 279.74</name>
    <dbReference type="NCBI Taxonomy" id="1314801"/>
    <lineage>
        <taxon>Eukaryota</taxon>
        <taxon>Fungi</taxon>
        <taxon>Dikarya</taxon>
        <taxon>Ascomycota</taxon>
        <taxon>Pezizomycotina</taxon>
        <taxon>Dothideomycetes</taxon>
        <taxon>Pleosporomycetidae</taxon>
        <taxon>Pleosporales</taxon>
        <taxon>Pleomassariaceae</taxon>
        <taxon>Pleomassaria</taxon>
    </lineage>
</organism>
<dbReference type="OrthoDB" id="3790043at2759"/>
<evidence type="ECO:0000313" key="3">
    <source>
        <dbReference type="EMBL" id="KAF2710010.1"/>
    </source>
</evidence>
<keyword evidence="2" id="KW-1133">Transmembrane helix</keyword>
<keyword evidence="2" id="KW-0472">Membrane</keyword>
<name>A0A6G1KB66_9PLEO</name>
<evidence type="ECO:0000256" key="2">
    <source>
        <dbReference type="SAM" id="Phobius"/>
    </source>
</evidence>
<accession>A0A6G1KB66</accession>
<feature type="region of interest" description="Disordered" evidence="1">
    <location>
        <begin position="124"/>
        <end position="146"/>
    </location>
</feature>
<gene>
    <name evidence="3" type="ORF">K504DRAFT_454377</name>
</gene>
<dbReference type="EMBL" id="MU005769">
    <property type="protein sequence ID" value="KAF2710010.1"/>
    <property type="molecule type" value="Genomic_DNA"/>
</dbReference>